<sequence>YHRFVVAATLDIHFTDYKKAFRTFLDLYEQLVTGGFSRSIFTYLAAAVLLTEEDEQHGAHIQRSMQVYKRMKKDHLFLTSTNDYPLAVLLAGQSEHVETLMDRVERLYQKLATAGLRKGNDLQFLSHILSLKKEVREELLVAKCTNIWNLLKQEKVKVKQMHYPAIGLLALLEDGEKEIHSIRAFIEKLQGDKLFRWHTDTNILIAIQLFVSQKGEESKTTNTGLQTMIEVLIQAQQAAMMATIATSSA</sequence>
<organism evidence="1 2">
    <name type="scientific">Bacillus cereus</name>
    <dbReference type="NCBI Taxonomy" id="1396"/>
    <lineage>
        <taxon>Bacteria</taxon>
        <taxon>Bacillati</taxon>
        <taxon>Bacillota</taxon>
        <taxon>Bacilli</taxon>
        <taxon>Bacillales</taxon>
        <taxon>Bacillaceae</taxon>
        <taxon>Bacillus</taxon>
        <taxon>Bacillus cereus group</taxon>
    </lineage>
</organism>
<reference evidence="1 2" key="1">
    <citation type="journal article" date="2019" name="Environ. Microbiol.">
        <title>An active ?-lactamase is a part of an orchestrated cell wall stress resistance network of Bacillus subtilis and related rhizosphere species.</title>
        <authorList>
            <person name="Bucher T."/>
            <person name="Keren-Paz A."/>
            <person name="Hausser J."/>
            <person name="Olender T."/>
            <person name="Cytryn E."/>
            <person name="Kolodkin-Gal I."/>
        </authorList>
    </citation>
    <scope>NUCLEOTIDE SEQUENCE [LARGE SCALE GENOMIC DNA]</scope>
    <source>
        <strain evidence="1 2">I32</strain>
    </source>
</reference>
<accession>A0A9X9A5V1</accession>
<dbReference type="InterPro" id="IPR025062">
    <property type="entry name" value="DUF4003"/>
</dbReference>
<comment type="caution">
    <text evidence="1">The sequence shown here is derived from an EMBL/GenBank/DDBJ whole genome shotgun (WGS) entry which is preliminary data.</text>
</comment>
<evidence type="ECO:0000313" key="1">
    <source>
        <dbReference type="EMBL" id="TKI97622.1"/>
    </source>
</evidence>
<dbReference type="AlphaFoldDB" id="A0A9X9A5V1"/>
<name>A0A9X9A5V1_BACCE</name>
<evidence type="ECO:0000313" key="2">
    <source>
        <dbReference type="Proteomes" id="UP000308444"/>
    </source>
</evidence>
<feature type="non-terminal residue" evidence="1">
    <location>
        <position position="249"/>
    </location>
</feature>
<dbReference type="Proteomes" id="UP000308444">
    <property type="component" value="Unassembled WGS sequence"/>
</dbReference>
<gene>
    <name evidence="1" type="ORF">FC695_25010</name>
</gene>
<feature type="non-terminal residue" evidence="1">
    <location>
        <position position="1"/>
    </location>
</feature>
<dbReference type="EMBL" id="SZOH01002008">
    <property type="protein sequence ID" value="TKI97622.1"/>
    <property type="molecule type" value="Genomic_DNA"/>
</dbReference>
<proteinExistence type="predicted"/>
<dbReference type="Pfam" id="PF13170">
    <property type="entry name" value="DUF4003"/>
    <property type="match status" value="1"/>
</dbReference>
<protein>
    <submittedName>
        <fullName evidence="1">DUF4003 domain-containing protein</fullName>
    </submittedName>
</protein>